<gene>
    <name evidence="2" type="ORF">GCM10010885_14590</name>
</gene>
<name>A0A917KD27_9BACL</name>
<dbReference type="AlphaFoldDB" id="A0A917KD27"/>
<evidence type="ECO:0000313" key="2">
    <source>
        <dbReference type="EMBL" id="GGJ06545.1"/>
    </source>
</evidence>
<dbReference type="PANTHER" id="PTHR48090">
    <property type="entry name" value="UNDECAPRENYL-PHOSPHATE 4-DEOXY-4-FORMAMIDO-L-ARABINOSE TRANSFERASE-RELATED"/>
    <property type="match status" value="1"/>
</dbReference>
<dbReference type="SUPFAM" id="SSF53448">
    <property type="entry name" value="Nucleotide-diphospho-sugar transferases"/>
    <property type="match status" value="2"/>
</dbReference>
<dbReference type="CDD" id="cd00761">
    <property type="entry name" value="Glyco_tranf_GTA_type"/>
    <property type="match status" value="2"/>
</dbReference>
<dbReference type="InterPro" id="IPR050256">
    <property type="entry name" value="Glycosyltransferase_2"/>
</dbReference>
<dbReference type="PANTHER" id="PTHR48090:SF7">
    <property type="entry name" value="RFBJ PROTEIN"/>
    <property type="match status" value="1"/>
</dbReference>
<dbReference type="Gene3D" id="3.90.550.10">
    <property type="entry name" value="Spore Coat Polysaccharide Biosynthesis Protein SpsA, Chain A"/>
    <property type="match status" value="1"/>
</dbReference>
<dbReference type="InterPro" id="IPR001173">
    <property type="entry name" value="Glyco_trans_2-like"/>
</dbReference>
<accession>A0A917KD27</accession>
<protein>
    <submittedName>
        <fullName evidence="2">Glycosyl transferase</fullName>
    </submittedName>
</protein>
<proteinExistence type="predicted"/>
<evidence type="ECO:0000313" key="3">
    <source>
        <dbReference type="Proteomes" id="UP000637695"/>
    </source>
</evidence>
<sequence length="537" mass="58364">MRSVPKRLHVHPPRGKGRLAVVIPAGDEARTIQAVLRSVARLRPHTAVVVVNGSTDGTARLARRAGARVLVYPRRLGNDVGRAVGALAADADMYLFVDADFAVPTPVLRRLVAAVEAGADVALNSLGWLAQARRPDIPTLDRYVLNLFLRQRALGLENLLTVPHVLSRRAVEAIGASTLANPLLATAVALDRHLRVAVPTKFNVLAINRRRPNHIRRKGQAMAPATQRIHGDAVEAVRYLLDQYGRRGGYALGGEGRQVFAAYRNPSWPERGDGPPQVSVVFSARQADGGLWARVRGLAAAGAEVVLVAQGSDLLGDGGNPPPQVRVVHVPAEAGSDVALAVGATYARGEAVVFCDAAVPATAEELWRFAHPVMNGEADGVVHDQRPFCGPLARMHPVHSAGWFANVTMGRREWFGSTWLVPPYAVRREALQALGPEVLQSPCLAQMRALDQGWRLRLGPHLPAVRPDEESSAFMLDRVLGHVLEGLWYWTERYGRRGGFTDEGRRRDVLPPVPGVYRIDRADGEPPRDVDLGWLCP</sequence>
<dbReference type="Proteomes" id="UP000637695">
    <property type="component" value="Unassembled WGS sequence"/>
</dbReference>
<dbReference type="EMBL" id="BMOY01000020">
    <property type="protein sequence ID" value="GGJ06545.1"/>
    <property type="molecule type" value="Genomic_DNA"/>
</dbReference>
<keyword evidence="2" id="KW-0808">Transferase</keyword>
<evidence type="ECO:0000259" key="1">
    <source>
        <dbReference type="Pfam" id="PF00535"/>
    </source>
</evidence>
<dbReference type="InterPro" id="IPR029044">
    <property type="entry name" value="Nucleotide-diphossugar_trans"/>
</dbReference>
<feature type="domain" description="Glycosyltransferase 2-like" evidence="1">
    <location>
        <begin position="21"/>
        <end position="125"/>
    </location>
</feature>
<comment type="caution">
    <text evidence="2">The sequence shown here is derived from an EMBL/GenBank/DDBJ whole genome shotgun (WGS) entry which is preliminary data.</text>
</comment>
<reference evidence="2" key="1">
    <citation type="journal article" date="2014" name="Int. J. Syst. Evol. Microbiol.">
        <title>Complete genome sequence of Corynebacterium casei LMG S-19264T (=DSM 44701T), isolated from a smear-ripened cheese.</title>
        <authorList>
            <consortium name="US DOE Joint Genome Institute (JGI-PGF)"/>
            <person name="Walter F."/>
            <person name="Albersmeier A."/>
            <person name="Kalinowski J."/>
            <person name="Ruckert C."/>
        </authorList>
    </citation>
    <scope>NUCLEOTIDE SEQUENCE</scope>
    <source>
        <strain evidence="2">JCM 18487</strain>
    </source>
</reference>
<reference evidence="2" key="2">
    <citation type="submission" date="2020-09" db="EMBL/GenBank/DDBJ databases">
        <authorList>
            <person name="Sun Q."/>
            <person name="Ohkuma M."/>
        </authorList>
    </citation>
    <scope>NUCLEOTIDE SEQUENCE</scope>
    <source>
        <strain evidence="2">JCM 18487</strain>
    </source>
</reference>
<dbReference type="Pfam" id="PF00535">
    <property type="entry name" value="Glycos_transf_2"/>
    <property type="match status" value="1"/>
</dbReference>
<keyword evidence="3" id="KW-1185">Reference proteome</keyword>
<organism evidence="2 3">
    <name type="scientific">Alicyclobacillus cellulosilyticus</name>
    <dbReference type="NCBI Taxonomy" id="1003997"/>
    <lineage>
        <taxon>Bacteria</taxon>
        <taxon>Bacillati</taxon>
        <taxon>Bacillota</taxon>
        <taxon>Bacilli</taxon>
        <taxon>Bacillales</taxon>
        <taxon>Alicyclobacillaceae</taxon>
        <taxon>Alicyclobacillus</taxon>
    </lineage>
</organism>
<dbReference type="GO" id="GO:0016740">
    <property type="term" value="F:transferase activity"/>
    <property type="evidence" value="ECO:0007669"/>
    <property type="project" value="UniProtKB-KW"/>
</dbReference>